<proteinExistence type="inferred from homology"/>
<sequence>MKAMSVERAVDRLNGLLVFAAGSALFGLMLLTFVDVLGRKFFRSVPGALEVSEMLMVIVLFCALPLVSWRSEHVGFELADAFYKGRLAVWSRMLMDLVCAVTFALLGLACWRYAGRTLDDGDVSVYLRIPIGWFVYLMATTVLLAGLLHLLRCLTIDRRA</sequence>
<feature type="transmembrane region" description="Helical" evidence="7">
    <location>
        <begin position="12"/>
        <end position="34"/>
    </location>
</feature>
<feature type="transmembrane region" description="Helical" evidence="7">
    <location>
        <begin position="134"/>
        <end position="154"/>
    </location>
</feature>
<dbReference type="EMBL" id="AMCZ02000004">
    <property type="protein sequence ID" value="EWC42449.1"/>
    <property type="molecule type" value="Genomic_DNA"/>
</dbReference>
<keyword evidence="6 7" id="KW-0472">Membrane</keyword>
<feature type="transmembrane region" description="Helical" evidence="7">
    <location>
        <begin position="54"/>
        <end position="72"/>
    </location>
</feature>
<comment type="function">
    <text evidence="7">Part of the tripartite ATP-independent periplasmic (TRAP) transport system.</text>
</comment>
<evidence type="ECO:0000256" key="4">
    <source>
        <dbReference type="ARBA" id="ARBA00022692"/>
    </source>
</evidence>
<keyword evidence="4 7" id="KW-0812">Transmembrane</keyword>
<name>A0A061JVJ2_STUST</name>
<keyword evidence="3" id="KW-1003">Cell membrane</keyword>
<dbReference type="AlphaFoldDB" id="A0A061JVJ2"/>
<comment type="similarity">
    <text evidence="7">Belongs to the TRAP transporter small permease family.</text>
</comment>
<dbReference type="GO" id="GO:0022857">
    <property type="term" value="F:transmembrane transporter activity"/>
    <property type="evidence" value="ECO:0007669"/>
    <property type="project" value="UniProtKB-UniRule"/>
</dbReference>
<dbReference type="eggNOG" id="COG3090">
    <property type="taxonomic scope" value="Bacteria"/>
</dbReference>
<keyword evidence="7" id="KW-0997">Cell inner membrane</keyword>
<dbReference type="GO" id="GO:0005886">
    <property type="term" value="C:plasma membrane"/>
    <property type="evidence" value="ECO:0007669"/>
    <property type="project" value="UniProtKB-SubCell"/>
</dbReference>
<accession>A0A061JVJ2</accession>
<comment type="caution">
    <text evidence="9">The sequence shown here is derived from an EMBL/GenBank/DDBJ whole genome shotgun (WGS) entry which is preliminary data.</text>
</comment>
<evidence type="ECO:0000256" key="5">
    <source>
        <dbReference type="ARBA" id="ARBA00022989"/>
    </source>
</evidence>
<comment type="subunit">
    <text evidence="7">The complex comprises the extracytoplasmic solute receptor protein and the two transmembrane proteins.</text>
</comment>
<dbReference type="InterPro" id="IPR055348">
    <property type="entry name" value="DctQ"/>
</dbReference>
<keyword evidence="2 7" id="KW-0813">Transport</keyword>
<keyword evidence="5 7" id="KW-1133">Transmembrane helix</keyword>
<organism evidence="9 10">
    <name type="scientific">Stutzerimonas stutzeri KOS6</name>
    <dbReference type="NCBI Taxonomy" id="1218352"/>
    <lineage>
        <taxon>Bacteria</taxon>
        <taxon>Pseudomonadati</taxon>
        <taxon>Pseudomonadota</taxon>
        <taxon>Gammaproteobacteria</taxon>
        <taxon>Pseudomonadales</taxon>
        <taxon>Pseudomonadaceae</taxon>
        <taxon>Stutzerimonas</taxon>
    </lineage>
</organism>
<evidence type="ECO:0000256" key="6">
    <source>
        <dbReference type="ARBA" id="ARBA00023136"/>
    </source>
</evidence>
<dbReference type="HOGENOM" id="CLU_086356_8_6_6"/>
<dbReference type="Pfam" id="PF04290">
    <property type="entry name" value="DctQ"/>
    <property type="match status" value="1"/>
</dbReference>
<evidence type="ECO:0000256" key="2">
    <source>
        <dbReference type="ARBA" id="ARBA00022448"/>
    </source>
</evidence>
<evidence type="ECO:0000313" key="10">
    <source>
        <dbReference type="Proteomes" id="UP000026923"/>
    </source>
</evidence>
<protein>
    <recommendedName>
        <fullName evidence="7">TRAP transporter small permease protein</fullName>
    </recommendedName>
</protein>
<gene>
    <name evidence="9" type="ORF">B597_005520</name>
</gene>
<evidence type="ECO:0000256" key="1">
    <source>
        <dbReference type="ARBA" id="ARBA00004651"/>
    </source>
</evidence>
<evidence type="ECO:0000256" key="7">
    <source>
        <dbReference type="RuleBase" id="RU369079"/>
    </source>
</evidence>
<feature type="transmembrane region" description="Helical" evidence="7">
    <location>
        <begin position="93"/>
        <end position="114"/>
    </location>
</feature>
<comment type="subcellular location">
    <subcellularLocation>
        <location evidence="7">Cell inner membrane</location>
        <topology evidence="7">Multi-pass membrane protein</topology>
    </subcellularLocation>
    <subcellularLocation>
        <location evidence="1">Cell membrane</location>
        <topology evidence="1">Multi-pass membrane protein</topology>
    </subcellularLocation>
</comment>
<evidence type="ECO:0000259" key="8">
    <source>
        <dbReference type="Pfam" id="PF04290"/>
    </source>
</evidence>
<dbReference type="Proteomes" id="UP000026923">
    <property type="component" value="Unassembled WGS sequence"/>
</dbReference>
<reference evidence="9 10" key="1">
    <citation type="journal article" date="2013" name="Genome Announc.">
        <title>Draft Genome of the Nitrogen-Fixing Bacterium Pseudomonas stutzeri Strain KOS6 Isolated from Industrial Hydrocarbon Sludge.</title>
        <authorList>
            <person name="Grigoryeva T.V."/>
            <person name="Laikov A.V."/>
            <person name="Naumova R.P."/>
            <person name="Manolov A.I."/>
            <person name="Larin A.K."/>
            <person name="Karpova I.Y."/>
            <person name="Semashko T.A."/>
            <person name="Alexeev D.G."/>
            <person name="Kostryukova E.S."/>
            <person name="Muller R."/>
            <person name="Govorun V.M."/>
        </authorList>
    </citation>
    <scope>NUCLEOTIDE SEQUENCE [LARGE SCALE GENOMIC DNA]</scope>
    <source>
        <strain evidence="9 10">KOS6</strain>
    </source>
</reference>
<evidence type="ECO:0000313" key="9">
    <source>
        <dbReference type="EMBL" id="EWC42449.1"/>
    </source>
</evidence>
<feature type="domain" description="Tripartite ATP-independent periplasmic transporters DctQ component" evidence="8">
    <location>
        <begin position="28"/>
        <end position="154"/>
    </location>
</feature>
<evidence type="ECO:0000256" key="3">
    <source>
        <dbReference type="ARBA" id="ARBA00022475"/>
    </source>
</evidence>